<dbReference type="GO" id="GO:0005829">
    <property type="term" value="C:cytosol"/>
    <property type="evidence" value="ECO:0007669"/>
    <property type="project" value="TreeGrafter"/>
</dbReference>
<evidence type="ECO:0000313" key="4">
    <source>
        <dbReference type="EMBL" id="BCK57135.1"/>
    </source>
</evidence>
<dbReference type="GO" id="GO:0009898">
    <property type="term" value="C:cytoplasmic side of plasma membrane"/>
    <property type="evidence" value="ECO:0007669"/>
    <property type="project" value="TreeGrafter"/>
</dbReference>
<feature type="domain" description="CobQ/CobB/MinD/ParA nucleotide binding" evidence="3">
    <location>
        <begin position="6"/>
        <end position="116"/>
    </location>
</feature>
<gene>
    <name evidence="4" type="ORF">NWFMUON74_49070</name>
</gene>
<dbReference type="EMBL" id="AP023396">
    <property type="protein sequence ID" value="BCK57135.1"/>
    <property type="molecule type" value="Genomic_DNA"/>
</dbReference>
<dbReference type="PANTHER" id="PTHR43384">
    <property type="entry name" value="SEPTUM SITE-DETERMINING PROTEIN MIND HOMOLOG, CHLOROPLASTIC-RELATED"/>
    <property type="match status" value="1"/>
</dbReference>
<dbReference type="InterPro" id="IPR050625">
    <property type="entry name" value="ParA/MinD_ATPase"/>
</dbReference>
<dbReference type="Proteomes" id="UP000516173">
    <property type="component" value="Chromosome"/>
</dbReference>
<keyword evidence="2" id="KW-0067">ATP-binding</keyword>
<accession>A0A7G1KPB4</accession>
<dbReference type="GO" id="GO:0003677">
    <property type="term" value="F:DNA binding"/>
    <property type="evidence" value="ECO:0007669"/>
    <property type="project" value="UniProtKB-KW"/>
</dbReference>
<reference evidence="4 5" key="1">
    <citation type="submission" date="2020-08" db="EMBL/GenBank/DDBJ databases">
        <title>Genome Sequencing of Nocardia wallacei strain FMUON74 and assembly.</title>
        <authorList>
            <person name="Toyokawa M."/>
            <person name="Uesaka K."/>
        </authorList>
    </citation>
    <scope>NUCLEOTIDE SEQUENCE [LARGE SCALE GENOMIC DNA]</scope>
    <source>
        <strain evidence="4 5">FMUON74</strain>
    </source>
</reference>
<organism evidence="4 5">
    <name type="scientific">Nocardia wallacei</name>
    <dbReference type="NCBI Taxonomy" id="480035"/>
    <lineage>
        <taxon>Bacteria</taxon>
        <taxon>Bacillati</taxon>
        <taxon>Actinomycetota</taxon>
        <taxon>Actinomycetes</taxon>
        <taxon>Mycobacteriales</taxon>
        <taxon>Nocardiaceae</taxon>
        <taxon>Nocardia</taxon>
    </lineage>
</organism>
<dbReference type="GeneID" id="80349351"/>
<evidence type="ECO:0000313" key="5">
    <source>
        <dbReference type="Proteomes" id="UP000516173"/>
    </source>
</evidence>
<keyword evidence="1" id="KW-0547">Nucleotide-binding</keyword>
<dbReference type="GO" id="GO:0016887">
    <property type="term" value="F:ATP hydrolysis activity"/>
    <property type="evidence" value="ECO:0007669"/>
    <property type="project" value="TreeGrafter"/>
</dbReference>
<sequence>MLVFSTSDKGGTGRSVTSCNVAYRLSITGRNVAYLDFDFGSPTSGALFEVNRMERGTPDNDGLHGYLLGAGGKLTPRNVRSETGRAELREPRHPYKLMLYPGDRGGAEFLTADDQTVRRCVELLVACEQEFDVTIVDLSAGRSVALEIALRATEKQQLRGAVTRWLVFHRWTRQHILATNGLVHGPHGLLATGAQCGHDPEKLAAAIRYVRTAVPSANDHASADSGPQAAWLRAQDDALRKLATANQLGWSVVLGSTPMEPMLQWREQVILDADVSAKIANEKTVVAFQELAGGLTDDAVWEGV</sequence>
<dbReference type="SUPFAM" id="SSF52540">
    <property type="entry name" value="P-loop containing nucleoside triphosphate hydrolases"/>
    <property type="match status" value="1"/>
</dbReference>
<dbReference type="Pfam" id="PF01656">
    <property type="entry name" value="CbiA"/>
    <property type="match status" value="1"/>
</dbReference>
<dbReference type="InterPro" id="IPR002586">
    <property type="entry name" value="CobQ/CobB/MinD/ParA_Nub-bd_dom"/>
</dbReference>
<keyword evidence="4" id="KW-0238">DNA-binding</keyword>
<dbReference type="RefSeq" id="WP_187684072.1">
    <property type="nucleotide sequence ID" value="NZ_AP023396.1"/>
</dbReference>
<evidence type="ECO:0000256" key="2">
    <source>
        <dbReference type="ARBA" id="ARBA00022840"/>
    </source>
</evidence>
<dbReference type="GO" id="GO:0005524">
    <property type="term" value="F:ATP binding"/>
    <property type="evidence" value="ECO:0007669"/>
    <property type="project" value="UniProtKB-KW"/>
</dbReference>
<dbReference type="InterPro" id="IPR027417">
    <property type="entry name" value="P-loop_NTPase"/>
</dbReference>
<keyword evidence="5" id="KW-1185">Reference proteome</keyword>
<name>A0A7G1KPB4_9NOCA</name>
<dbReference type="NCBIfam" id="NF040564">
    <property type="entry name" value="SCO2523_fam"/>
    <property type="match status" value="1"/>
</dbReference>
<dbReference type="PANTHER" id="PTHR43384:SF6">
    <property type="entry name" value="SEPTUM SITE-DETERMINING PROTEIN MIND HOMOLOG, CHLOROPLASTIC"/>
    <property type="match status" value="1"/>
</dbReference>
<dbReference type="KEGG" id="nwl:NWFMUON74_49070"/>
<evidence type="ECO:0000256" key="1">
    <source>
        <dbReference type="ARBA" id="ARBA00022741"/>
    </source>
</evidence>
<proteinExistence type="predicted"/>
<evidence type="ECO:0000259" key="3">
    <source>
        <dbReference type="Pfam" id="PF01656"/>
    </source>
</evidence>
<dbReference type="AlphaFoldDB" id="A0A7G1KPB4"/>
<dbReference type="Gene3D" id="3.40.50.300">
    <property type="entry name" value="P-loop containing nucleotide triphosphate hydrolases"/>
    <property type="match status" value="1"/>
</dbReference>
<dbReference type="GO" id="GO:0051782">
    <property type="term" value="P:negative regulation of cell division"/>
    <property type="evidence" value="ECO:0007669"/>
    <property type="project" value="TreeGrafter"/>
</dbReference>
<protein>
    <submittedName>
        <fullName evidence="4">DNA-binding protein</fullName>
    </submittedName>
</protein>